<accession>A0AAD4H3X0</accession>
<dbReference type="SUPFAM" id="SSF48371">
    <property type="entry name" value="ARM repeat"/>
    <property type="match status" value="1"/>
</dbReference>
<dbReference type="GO" id="GO:0016020">
    <property type="term" value="C:membrane"/>
    <property type="evidence" value="ECO:0007669"/>
    <property type="project" value="TreeGrafter"/>
</dbReference>
<feature type="compositionally biased region" description="Acidic residues" evidence="1">
    <location>
        <begin position="1209"/>
        <end position="1224"/>
    </location>
</feature>
<evidence type="ECO:0000256" key="2">
    <source>
        <dbReference type="SAM" id="Phobius"/>
    </source>
</evidence>
<dbReference type="InterPro" id="IPR011989">
    <property type="entry name" value="ARM-like"/>
</dbReference>
<keyword evidence="2" id="KW-1133">Transmembrane helix</keyword>
<evidence type="ECO:0000313" key="4">
    <source>
        <dbReference type="Proteomes" id="UP001194580"/>
    </source>
</evidence>
<gene>
    <name evidence="3" type="ORF">BGZ95_003098</name>
</gene>
<dbReference type="Proteomes" id="UP001194580">
    <property type="component" value="Unassembled WGS sequence"/>
</dbReference>
<organism evidence="3 4">
    <name type="scientific">Linnemannia exigua</name>
    <dbReference type="NCBI Taxonomy" id="604196"/>
    <lineage>
        <taxon>Eukaryota</taxon>
        <taxon>Fungi</taxon>
        <taxon>Fungi incertae sedis</taxon>
        <taxon>Mucoromycota</taxon>
        <taxon>Mortierellomycotina</taxon>
        <taxon>Mortierellomycetes</taxon>
        <taxon>Mortierellales</taxon>
        <taxon>Mortierellaceae</taxon>
        <taxon>Linnemannia</taxon>
    </lineage>
</organism>
<dbReference type="Gene3D" id="1.25.10.10">
    <property type="entry name" value="Leucine-rich Repeat Variant"/>
    <property type="match status" value="3"/>
</dbReference>
<feature type="non-terminal residue" evidence="3">
    <location>
        <position position="1330"/>
    </location>
</feature>
<keyword evidence="4" id="KW-1185">Reference proteome</keyword>
<dbReference type="GO" id="GO:0030139">
    <property type="term" value="C:endocytic vesicle"/>
    <property type="evidence" value="ECO:0007669"/>
    <property type="project" value="TreeGrafter"/>
</dbReference>
<evidence type="ECO:0000256" key="1">
    <source>
        <dbReference type="SAM" id="MobiDB-lite"/>
    </source>
</evidence>
<feature type="region of interest" description="Disordered" evidence="1">
    <location>
        <begin position="1181"/>
        <end position="1258"/>
    </location>
</feature>
<dbReference type="PANTHER" id="PTHR21663:SF0">
    <property type="entry name" value="HEAT REPEAT-CONTAINING PROTEIN 5B"/>
    <property type="match status" value="1"/>
</dbReference>
<dbReference type="GO" id="GO:0006897">
    <property type="term" value="P:endocytosis"/>
    <property type="evidence" value="ECO:0007669"/>
    <property type="project" value="TreeGrafter"/>
</dbReference>
<evidence type="ECO:0008006" key="5">
    <source>
        <dbReference type="Google" id="ProtNLM"/>
    </source>
</evidence>
<dbReference type="InterPro" id="IPR040108">
    <property type="entry name" value="Laa1/Sip1/HEATR5"/>
</dbReference>
<dbReference type="GO" id="GO:0008104">
    <property type="term" value="P:intracellular protein localization"/>
    <property type="evidence" value="ECO:0007669"/>
    <property type="project" value="TreeGrafter"/>
</dbReference>
<comment type="caution">
    <text evidence="3">The sequence shown here is derived from an EMBL/GenBank/DDBJ whole genome shotgun (WGS) entry which is preliminary data.</text>
</comment>
<proteinExistence type="predicted"/>
<feature type="transmembrane region" description="Helical" evidence="2">
    <location>
        <begin position="531"/>
        <end position="552"/>
    </location>
</feature>
<evidence type="ECO:0000313" key="3">
    <source>
        <dbReference type="EMBL" id="KAG0266186.1"/>
    </source>
</evidence>
<keyword evidence="2" id="KW-0472">Membrane</keyword>
<name>A0AAD4H3X0_9FUNG</name>
<feature type="transmembrane region" description="Helical" evidence="2">
    <location>
        <begin position="573"/>
        <end position="599"/>
    </location>
</feature>
<dbReference type="GO" id="GO:0042147">
    <property type="term" value="P:retrograde transport, endosome to Golgi"/>
    <property type="evidence" value="ECO:0007669"/>
    <property type="project" value="TreeGrafter"/>
</dbReference>
<sequence>MPHTRPSTPGTPITSTARNVFDFDERLFAAAGDLDKQANPPSNSKQELFVFQWLASVERELKRCGHDIFRIMQPNLERQLLKLISMPAPKPRHPIRRLIARCFLSLYVRGSSSTLFETIQILQSLIEAGKGMGDKDVKLAAIHCIGVIMETIGEKIQSLVPDLANSFLKVIKNEKIYPLIIRVEAMVALRKMLQGAGRGATDLTNKEILKSLKLTILDKALIMRSSSAECLTALVKHTTIVFSKAELEASTVLFIRAMDESTYEIRKSVATLIATLLYSKFQGEENLTMAGAQSPPPTGPGGKPAPFGEAFTLDVNELLSHLSSAYNKPNTSREVRAGLSETYAALLIMLGPSTVERHYGTILKHLLTELVSNPKNTGSRFEILTAREHVEYLLRGVIGARLLSESGQIASIRELVGSWLKMWPAVMPGDVEPSEYALISALNETSALLLDLGGAASSIQDILMSSLTNLVSHPSRAVQTATAWCLRCLCISLPTNLAKLIQTLSAKLSTDLTTLNNNGNNFQDVATRANGLAYAIGGLITVISVHPLYVSFEMSARIFSMAAQLIKNSSNKEIRVAAAQIHIAWVLIGALMCLGPNFVKMHLPQLLLMWKTALPKFTTKDATNTTRSELDWAFMTHSRECALGSVASFLLHNGEKLVTVDVSKRVAALLSNTLAFVAIVPSFPPQPTAPGNKAPIHELLTVKFSERDDALRKRPQEQLSQEEILDGKDYDSATKTTENLLKKPILGAPEHDPMVIYTTFALPTAISRYSLPKPRPVATGVIDAAIELFAILLPLQSSVLQGSMMDDLSKMLKNSSLDKNPGRKMAIQVNAAVALLGATKYAMAEGKRHEQRAFEGPLASSLSQSILKDSIVHSDPYIRFVACEALGRLTSVLGSLTVTNQIKYLMDQVVANRDPDARAGYALALGNVFSHLGGMMAGGHLRSIVEYLTSLSRDPHPIVHKWSLHSLALTINSAGLMFSPYVSSTLTNVATVYLAESHELAGAGSIATANIAMASELSVYHELGRIIYGLIGILGPELQSSAKVRELCVGLVEELRNEDDEFVIVQGIRCTQHLIMFAPLLVDMSTLVPFLQARLRRSTGLSLKKAAMTCMYQLVQRDVKAVFQHSMGGLDDQFFKLLDTDPTLQDVKDVVRSWITQTALEQPSQWIDICRKVLSRTAIDEGGESNSSTVAGGASSAAPEVSQPKEDDGGFGDDFDDDDNDNMFDDISKPAKKAPSGQAASGSSASGATAGSAGGAQSPIPDSGLSVVVPERPVKTAPALPPRWRTRIFALECIRQVIDVVSNSGIADHFDLAVARRKKRNFGADFLVLK</sequence>
<dbReference type="InterPro" id="IPR016024">
    <property type="entry name" value="ARM-type_fold"/>
</dbReference>
<reference evidence="3" key="1">
    <citation type="journal article" date="2020" name="Fungal Divers.">
        <title>Resolving the Mortierellaceae phylogeny through synthesis of multi-gene phylogenetics and phylogenomics.</title>
        <authorList>
            <person name="Vandepol N."/>
            <person name="Liber J."/>
            <person name="Desiro A."/>
            <person name="Na H."/>
            <person name="Kennedy M."/>
            <person name="Barry K."/>
            <person name="Grigoriev I.V."/>
            <person name="Miller A.N."/>
            <person name="O'Donnell K."/>
            <person name="Stajich J.E."/>
            <person name="Bonito G."/>
        </authorList>
    </citation>
    <scope>NUCLEOTIDE SEQUENCE</scope>
    <source>
        <strain evidence="3">NRRL 28262</strain>
    </source>
</reference>
<feature type="compositionally biased region" description="Low complexity" evidence="1">
    <location>
        <begin position="1185"/>
        <end position="1198"/>
    </location>
</feature>
<dbReference type="PANTHER" id="PTHR21663">
    <property type="entry name" value="HYPOTHETICAL HEAT DOMAIN-CONTAINING"/>
    <property type="match status" value="1"/>
</dbReference>
<keyword evidence="2" id="KW-0812">Transmembrane</keyword>
<protein>
    <recommendedName>
        <fullName evidence="5">ARM repeat-containing protein</fullName>
    </recommendedName>
</protein>
<dbReference type="EMBL" id="JAAAIL010001690">
    <property type="protein sequence ID" value="KAG0266186.1"/>
    <property type="molecule type" value="Genomic_DNA"/>
</dbReference>
<dbReference type="GO" id="GO:0005829">
    <property type="term" value="C:cytosol"/>
    <property type="evidence" value="ECO:0007669"/>
    <property type="project" value="GOC"/>
</dbReference>
<dbReference type="GO" id="GO:0005794">
    <property type="term" value="C:Golgi apparatus"/>
    <property type="evidence" value="ECO:0007669"/>
    <property type="project" value="TreeGrafter"/>
</dbReference>
<feature type="compositionally biased region" description="Low complexity" evidence="1">
    <location>
        <begin position="1233"/>
        <end position="1258"/>
    </location>
</feature>